<name>D5RP13_9PROT</name>
<evidence type="ECO:0000313" key="3">
    <source>
        <dbReference type="Proteomes" id="UP000005324"/>
    </source>
</evidence>
<organism evidence="2 3">
    <name type="scientific">Pseudoroseomonas cervicalis ATCC 49957</name>
    <dbReference type="NCBI Taxonomy" id="525371"/>
    <lineage>
        <taxon>Bacteria</taxon>
        <taxon>Pseudomonadati</taxon>
        <taxon>Pseudomonadota</taxon>
        <taxon>Alphaproteobacteria</taxon>
        <taxon>Acetobacterales</taxon>
        <taxon>Roseomonadaceae</taxon>
        <taxon>Roseomonas</taxon>
    </lineage>
</organism>
<evidence type="ECO:0000256" key="1">
    <source>
        <dbReference type="SAM" id="MobiDB-lite"/>
    </source>
</evidence>
<comment type="caution">
    <text evidence="2">The sequence shown here is derived from an EMBL/GenBank/DDBJ whole genome shotgun (WGS) entry which is preliminary data.</text>
</comment>
<feature type="region of interest" description="Disordered" evidence="1">
    <location>
        <begin position="1"/>
        <end position="52"/>
    </location>
</feature>
<proteinExistence type="predicted"/>
<evidence type="ECO:0000313" key="2">
    <source>
        <dbReference type="EMBL" id="EFH10958.1"/>
    </source>
</evidence>
<protein>
    <submittedName>
        <fullName evidence="2">Uncharacterized protein</fullName>
    </submittedName>
</protein>
<dbReference type="HOGENOM" id="CLU_3092327_0_0_5"/>
<dbReference type="EMBL" id="ADVL01000587">
    <property type="protein sequence ID" value="EFH10958.1"/>
    <property type="molecule type" value="Genomic_DNA"/>
</dbReference>
<accession>D5RP13</accession>
<feature type="compositionally biased region" description="Basic and acidic residues" evidence="1">
    <location>
        <begin position="10"/>
        <end position="21"/>
    </location>
</feature>
<feature type="non-terminal residue" evidence="2">
    <location>
        <position position="52"/>
    </location>
</feature>
<keyword evidence="3" id="KW-1185">Reference proteome</keyword>
<reference evidence="2 3" key="1">
    <citation type="submission" date="2010-04" db="EMBL/GenBank/DDBJ databases">
        <authorList>
            <person name="Qin X."/>
            <person name="Bachman B."/>
            <person name="Battles P."/>
            <person name="Bell A."/>
            <person name="Bess C."/>
            <person name="Bickham C."/>
            <person name="Chaboub L."/>
            <person name="Chen D."/>
            <person name="Coyle M."/>
            <person name="Deiros D.R."/>
            <person name="Dinh H."/>
            <person name="Forbes L."/>
            <person name="Fowler G."/>
            <person name="Francisco L."/>
            <person name="Fu Q."/>
            <person name="Gubbala S."/>
            <person name="Hale W."/>
            <person name="Han Y."/>
            <person name="Hemphill L."/>
            <person name="Highlander S.K."/>
            <person name="Hirani K."/>
            <person name="Hogues M."/>
            <person name="Jackson L."/>
            <person name="Jakkamsetti A."/>
            <person name="Javaid M."/>
            <person name="Jiang H."/>
            <person name="Korchina V."/>
            <person name="Kovar C."/>
            <person name="Lara F."/>
            <person name="Lee S."/>
            <person name="Mata R."/>
            <person name="Mathew T."/>
            <person name="Moen C."/>
            <person name="Morales K."/>
            <person name="Munidasa M."/>
            <person name="Nazareth L."/>
            <person name="Ngo R."/>
            <person name="Nguyen L."/>
            <person name="Okwuonu G."/>
            <person name="Ongeri F."/>
            <person name="Patil S."/>
            <person name="Petrosino J."/>
            <person name="Pham C."/>
            <person name="Pham P."/>
            <person name="Pu L.-L."/>
            <person name="Puazo M."/>
            <person name="Raj R."/>
            <person name="Reid J."/>
            <person name="Rouhana J."/>
            <person name="Saada N."/>
            <person name="Shang Y."/>
            <person name="Simmons D."/>
            <person name="Thornton R."/>
            <person name="Warren J."/>
            <person name="Weissenberger G."/>
            <person name="Zhang J."/>
            <person name="Zhang L."/>
            <person name="Zhou C."/>
            <person name="Zhu D."/>
            <person name="Muzny D."/>
            <person name="Worley K."/>
            <person name="Gibbs R."/>
        </authorList>
    </citation>
    <scope>NUCLEOTIDE SEQUENCE [LARGE SCALE GENOMIC DNA]</scope>
    <source>
        <strain evidence="2 3">ATCC 49957</strain>
    </source>
</reference>
<sequence length="52" mass="5706">MLKYRATSPETDRWERNHEADLPVSTPPTARPDRRRRPGPAGRAAPGPCPGG</sequence>
<dbReference type="Proteomes" id="UP000005324">
    <property type="component" value="Unassembled WGS sequence"/>
</dbReference>
<gene>
    <name evidence="2" type="ORF">HMPREF0731_2824</name>
</gene>
<dbReference type="AlphaFoldDB" id="D5RP13"/>